<reference evidence="2" key="1">
    <citation type="submission" date="2019-12" db="EMBL/GenBank/DDBJ databases">
        <title>Genome sequencing and annotation of Brassica cretica.</title>
        <authorList>
            <person name="Studholme D.J."/>
            <person name="Sarris P.F."/>
        </authorList>
    </citation>
    <scope>NUCLEOTIDE SEQUENCE</scope>
    <source>
        <strain evidence="2">PFS-102/07</strain>
        <tissue evidence="2">Leaf</tissue>
    </source>
</reference>
<gene>
    <name evidence="2" type="ORF">F2Q70_00026862</name>
</gene>
<evidence type="ECO:0000256" key="1">
    <source>
        <dbReference type="SAM" id="MobiDB-lite"/>
    </source>
</evidence>
<dbReference type="EMBL" id="QGKY02000094">
    <property type="protein sequence ID" value="KAF2601904.1"/>
    <property type="molecule type" value="Genomic_DNA"/>
</dbReference>
<name>A0A8S9L3P4_BRACR</name>
<proteinExistence type="predicted"/>
<accession>A0A8S9L3P4</accession>
<comment type="caution">
    <text evidence="2">The sequence shown here is derived from an EMBL/GenBank/DDBJ whole genome shotgun (WGS) entry which is preliminary data.</text>
</comment>
<dbReference type="AlphaFoldDB" id="A0A8S9L3P4"/>
<evidence type="ECO:0000313" key="2">
    <source>
        <dbReference type="EMBL" id="KAF2601904.1"/>
    </source>
</evidence>
<sequence>MRVEIVLPPSPKRLPTELPILAEGHHRVRDAETSPDQENQPDSHRHAPSRTARSPAHESHVPLEPTGVDARDVHEPLSPSAVR</sequence>
<feature type="region of interest" description="Disordered" evidence="1">
    <location>
        <begin position="1"/>
        <end position="83"/>
    </location>
</feature>
<feature type="compositionally biased region" description="Basic and acidic residues" evidence="1">
    <location>
        <begin position="23"/>
        <end position="32"/>
    </location>
</feature>
<protein>
    <submittedName>
        <fullName evidence="2">Uncharacterized protein</fullName>
    </submittedName>
</protein>
<organism evidence="2">
    <name type="scientific">Brassica cretica</name>
    <name type="common">Mustard</name>
    <dbReference type="NCBI Taxonomy" id="69181"/>
    <lineage>
        <taxon>Eukaryota</taxon>
        <taxon>Viridiplantae</taxon>
        <taxon>Streptophyta</taxon>
        <taxon>Embryophyta</taxon>
        <taxon>Tracheophyta</taxon>
        <taxon>Spermatophyta</taxon>
        <taxon>Magnoliopsida</taxon>
        <taxon>eudicotyledons</taxon>
        <taxon>Gunneridae</taxon>
        <taxon>Pentapetalae</taxon>
        <taxon>rosids</taxon>
        <taxon>malvids</taxon>
        <taxon>Brassicales</taxon>
        <taxon>Brassicaceae</taxon>
        <taxon>Brassiceae</taxon>
        <taxon>Brassica</taxon>
    </lineage>
</organism>